<evidence type="ECO:0000313" key="1">
    <source>
        <dbReference type="EMBL" id="PUA37958.1"/>
    </source>
</evidence>
<gene>
    <name evidence="1" type="ORF">C8Z91_17650</name>
</gene>
<evidence type="ECO:0000313" key="2">
    <source>
        <dbReference type="Proteomes" id="UP000244184"/>
    </source>
</evidence>
<comment type="caution">
    <text evidence="1">The sequence shown here is derived from an EMBL/GenBank/DDBJ whole genome shotgun (WGS) entry which is preliminary data.</text>
</comment>
<organism evidence="1 2">
    <name type="scientific">Paenibacillus elgii</name>
    <dbReference type="NCBI Taxonomy" id="189691"/>
    <lineage>
        <taxon>Bacteria</taxon>
        <taxon>Bacillati</taxon>
        <taxon>Bacillota</taxon>
        <taxon>Bacilli</taxon>
        <taxon>Bacillales</taxon>
        <taxon>Paenibacillaceae</taxon>
        <taxon>Paenibacillus</taxon>
    </lineage>
</organism>
<proteinExistence type="predicted"/>
<accession>A0A2T6G1F5</accession>
<reference evidence="1 2" key="1">
    <citation type="submission" date="2018-03" db="EMBL/GenBank/DDBJ databases">
        <title>Genome sequence of Paenibacillus elgii strain AC13 an antimicrobial compound producing bacteria.</title>
        <authorList>
            <person name="Kurokawa A.S."/>
            <person name="Araujo J.F."/>
            <person name="Costa R.A."/>
            <person name="Ortega D.B."/>
            <person name="Pires A.S."/>
            <person name="Pappas G.J.Jr."/>
            <person name="Franco O.L."/>
            <person name="Barreto C."/>
            <person name="Magalhaes B.S."/>
            <person name="Kruger R.H."/>
        </authorList>
    </citation>
    <scope>NUCLEOTIDE SEQUENCE [LARGE SCALE GENOMIC DNA]</scope>
    <source>
        <strain evidence="1 2">AC13</strain>
    </source>
</reference>
<name>A0A2T6G1F5_9BACL</name>
<sequence length="80" mass="8645">MDDFKRELQGLSVSDFQAGPPVPLHFQGSPSEARLCFFTCFGFGCFGCGGCGCFGCGFFRCFGCGGFRCGFRCGRCGRCF</sequence>
<dbReference type="EMBL" id="PYHP01000044">
    <property type="protein sequence ID" value="PUA37958.1"/>
    <property type="molecule type" value="Genomic_DNA"/>
</dbReference>
<protein>
    <submittedName>
        <fullName evidence="1">Heterocycloanthracin/sonorensin family bacteriocin</fullName>
    </submittedName>
</protein>
<dbReference type="AlphaFoldDB" id="A0A2T6G1F5"/>
<dbReference type="Proteomes" id="UP000244184">
    <property type="component" value="Unassembled WGS sequence"/>
</dbReference>